<evidence type="ECO:0000313" key="2">
    <source>
        <dbReference type="EMBL" id="GAA4838526.1"/>
    </source>
</evidence>
<dbReference type="InterPro" id="IPR036770">
    <property type="entry name" value="Ankyrin_rpt-contain_sf"/>
</dbReference>
<keyword evidence="3" id="KW-1185">Reference proteome</keyword>
<sequence>MISYSKLCDIISDGRVKKLRDIIDTSVRDINLVRSETGATLLHYALLNPKYDIIKLLIDKGVDVNALEETRGYPCLYYYIQTYQLYGEDLDKSKDVIAFLVDLGFDINLRDKYGNSTLSRLILTYFNSDKITYAAVKSVIVDYSHTRANLEKALSYVRDRLTPSSDEVELLDLEKLLVAYIK</sequence>
<dbReference type="PROSITE" id="PS50297">
    <property type="entry name" value="ANK_REP_REGION"/>
    <property type="match status" value="1"/>
</dbReference>
<dbReference type="SMART" id="SM00248">
    <property type="entry name" value="ANK"/>
    <property type="match status" value="2"/>
</dbReference>
<accession>A0ABP9DCV1</accession>
<dbReference type="Gene3D" id="1.25.40.20">
    <property type="entry name" value="Ankyrin repeat-containing domain"/>
    <property type="match status" value="1"/>
</dbReference>
<proteinExistence type="predicted"/>
<protein>
    <recommendedName>
        <fullName evidence="4">Ankyrin repeat-containing protein</fullName>
    </recommendedName>
</protein>
<dbReference type="RefSeq" id="WP_345372251.1">
    <property type="nucleotide sequence ID" value="NZ_BAABJX010000036.1"/>
</dbReference>
<feature type="repeat" description="ANK" evidence="1">
    <location>
        <begin position="37"/>
        <end position="69"/>
    </location>
</feature>
<reference evidence="3" key="1">
    <citation type="journal article" date="2019" name="Int. J. Syst. Evol. Microbiol.">
        <title>The Global Catalogue of Microorganisms (GCM) 10K type strain sequencing project: providing services to taxonomists for standard genome sequencing and annotation.</title>
        <authorList>
            <consortium name="The Broad Institute Genomics Platform"/>
            <consortium name="The Broad Institute Genome Sequencing Center for Infectious Disease"/>
            <person name="Wu L."/>
            <person name="Ma J."/>
        </authorList>
    </citation>
    <scope>NUCLEOTIDE SEQUENCE [LARGE SCALE GENOMIC DNA]</scope>
    <source>
        <strain evidence="3">JCM 18326</strain>
    </source>
</reference>
<keyword evidence="1" id="KW-0040">ANK repeat</keyword>
<dbReference type="EMBL" id="BAABJX010000036">
    <property type="protein sequence ID" value="GAA4838526.1"/>
    <property type="molecule type" value="Genomic_DNA"/>
</dbReference>
<evidence type="ECO:0000313" key="3">
    <source>
        <dbReference type="Proteomes" id="UP001500298"/>
    </source>
</evidence>
<evidence type="ECO:0008006" key="4">
    <source>
        <dbReference type="Google" id="ProtNLM"/>
    </source>
</evidence>
<dbReference type="InterPro" id="IPR002110">
    <property type="entry name" value="Ankyrin_rpt"/>
</dbReference>
<organism evidence="2 3">
    <name type="scientific">Algivirga pacifica</name>
    <dbReference type="NCBI Taxonomy" id="1162670"/>
    <lineage>
        <taxon>Bacteria</taxon>
        <taxon>Pseudomonadati</taxon>
        <taxon>Bacteroidota</taxon>
        <taxon>Cytophagia</taxon>
        <taxon>Cytophagales</taxon>
        <taxon>Flammeovirgaceae</taxon>
        <taxon>Algivirga</taxon>
    </lineage>
</organism>
<comment type="caution">
    <text evidence="2">The sequence shown here is derived from an EMBL/GenBank/DDBJ whole genome shotgun (WGS) entry which is preliminary data.</text>
</comment>
<dbReference type="SUPFAM" id="SSF48403">
    <property type="entry name" value="Ankyrin repeat"/>
    <property type="match status" value="1"/>
</dbReference>
<name>A0ABP9DCV1_9BACT</name>
<dbReference type="Proteomes" id="UP001500298">
    <property type="component" value="Unassembled WGS sequence"/>
</dbReference>
<gene>
    <name evidence="2" type="ORF">GCM10023331_24700</name>
</gene>
<dbReference type="PROSITE" id="PS50088">
    <property type="entry name" value="ANK_REPEAT"/>
    <property type="match status" value="1"/>
</dbReference>
<evidence type="ECO:0000256" key="1">
    <source>
        <dbReference type="PROSITE-ProRule" id="PRU00023"/>
    </source>
</evidence>
<dbReference type="Pfam" id="PF12796">
    <property type="entry name" value="Ank_2"/>
    <property type="match status" value="1"/>
</dbReference>